<keyword evidence="1 6" id="KW-1277">Toxin-antitoxin system</keyword>
<dbReference type="InterPro" id="IPR022907">
    <property type="entry name" value="VapC_family"/>
</dbReference>
<evidence type="ECO:0000256" key="3">
    <source>
        <dbReference type="ARBA" id="ARBA00022723"/>
    </source>
</evidence>
<keyword evidence="4 6" id="KW-0378">Hydrolase</keyword>
<evidence type="ECO:0000256" key="1">
    <source>
        <dbReference type="ARBA" id="ARBA00022649"/>
    </source>
</evidence>
<dbReference type="EMBL" id="JBIGHV010000004">
    <property type="protein sequence ID" value="MFG6430900.1"/>
    <property type="molecule type" value="Genomic_DNA"/>
</dbReference>
<dbReference type="InterPro" id="IPR002716">
    <property type="entry name" value="PIN_dom"/>
</dbReference>
<feature type="domain" description="PIN" evidence="7">
    <location>
        <begin position="2"/>
        <end position="123"/>
    </location>
</feature>
<dbReference type="HAMAP" id="MF_00265">
    <property type="entry name" value="VapC_Nob1"/>
    <property type="match status" value="1"/>
</dbReference>
<evidence type="ECO:0000256" key="2">
    <source>
        <dbReference type="ARBA" id="ARBA00022722"/>
    </source>
</evidence>
<dbReference type="PANTHER" id="PTHR42740">
    <property type="entry name" value="RIBONUCLEASE VAPC3"/>
    <property type="match status" value="1"/>
</dbReference>
<keyword evidence="5 6" id="KW-0460">Magnesium</keyword>
<dbReference type="CDD" id="cd18760">
    <property type="entry name" value="PIN_MtVapC3-like"/>
    <property type="match status" value="1"/>
</dbReference>
<dbReference type="PANTHER" id="PTHR42740:SF1">
    <property type="entry name" value="RIBONUCLEASE VAPC3"/>
    <property type="match status" value="1"/>
</dbReference>
<protein>
    <recommendedName>
        <fullName evidence="6">Ribonuclease VapC</fullName>
        <shortName evidence="6">RNase VapC</shortName>
        <ecNumber evidence="6">3.1.-.-</ecNumber>
    </recommendedName>
    <alternativeName>
        <fullName evidence="6">Toxin VapC</fullName>
    </alternativeName>
</protein>
<dbReference type="Gene3D" id="3.40.50.1010">
    <property type="entry name" value="5'-nuclease"/>
    <property type="match status" value="1"/>
</dbReference>
<evidence type="ECO:0000313" key="8">
    <source>
        <dbReference type="EMBL" id="MFG6430900.1"/>
    </source>
</evidence>
<dbReference type="Proteomes" id="UP001606210">
    <property type="component" value="Unassembled WGS sequence"/>
</dbReference>
<keyword evidence="6" id="KW-0800">Toxin</keyword>
<evidence type="ECO:0000256" key="5">
    <source>
        <dbReference type="ARBA" id="ARBA00022842"/>
    </source>
</evidence>
<evidence type="ECO:0000256" key="6">
    <source>
        <dbReference type="HAMAP-Rule" id="MF_00265"/>
    </source>
</evidence>
<comment type="similarity">
    <text evidence="6">Belongs to the PINc/VapC protein family.</text>
</comment>
<keyword evidence="9" id="KW-1185">Reference proteome</keyword>
<evidence type="ECO:0000256" key="4">
    <source>
        <dbReference type="ARBA" id="ARBA00022801"/>
    </source>
</evidence>
<dbReference type="RefSeq" id="WP_394479512.1">
    <property type="nucleotide sequence ID" value="NZ_JBIGHV010000004.1"/>
</dbReference>
<comment type="function">
    <text evidence="6">Toxic component of a toxin-antitoxin (TA) system. An RNase.</text>
</comment>
<keyword evidence="2 6" id="KW-0540">Nuclease</keyword>
<dbReference type="SUPFAM" id="SSF88723">
    <property type="entry name" value="PIN domain-like"/>
    <property type="match status" value="1"/>
</dbReference>
<feature type="binding site" evidence="6">
    <location>
        <position position="5"/>
    </location>
    <ligand>
        <name>Mg(2+)</name>
        <dbReference type="ChEBI" id="CHEBI:18420"/>
    </ligand>
</feature>
<name>A0ABW7F5E4_9BURK</name>
<dbReference type="EC" id="3.1.-.-" evidence="6"/>
<dbReference type="Pfam" id="PF01850">
    <property type="entry name" value="PIN"/>
    <property type="match status" value="1"/>
</dbReference>
<dbReference type="InterPro" id="IPR029060">
    <property type="entry name" value="PIN-like_dom_sf"/>
</dbReference>
<proteinExistence type="inferred from homology"/>
<accession>A0ABW7F5E4</accession>
<keyword evidence="3 6" id="KW-0479">Metal-binding</keyword>
<dbReference type="InterPro" id="IPR051749">
    <property type="entry name" value="PINc/VapC_TA_RNase"/>
</dbReference>
<evidence type="ECO:0000313" key="9">
    <source>
        <dbReference type="Proteomes" id="UP001606210"/>
    </source>
</evidence>
<comment type="cofactor">
    <cofactor evidence="6">
        <name>Mg(2+)</name>
        <dbReference type="ChEBI" id="CHEBI:18420"/>
    </cofactor>
</comment>
<reference evidence="8 9" key="1">
    <citation type="submission" date="2024-08" db="EMBL/GenBank/DDBJ databases">
        <authorList>
            <person name="Lu H."/>
        </authorList>
    </citation>
    <scope>NUCLEOTIDE SEQUENCE [LARGE SCALE GENOMIC DNA]</scope>
    <source>
        <strain evidence="8 9">LYH14W</strain>
    </source>
</reference>
<evidence type="ECO:0000259" key="7">
    <source>
        <dbReference type="Pfam" id="PF01850"/>
    </source>
</evidence>
<sequence length="136" mass="15217">MVVVDSSVWIDLFAGRENGATAALEQLLNDGQTRLVLPDLVLFEVLRGFRSEGDLRIARSLLSTLPTESTGGADLAHSAADQYRRLRRLGLTIRSGIDCLIATFCIERDFALLHRDRDYDAYADHLGLQVWPHLDH</sequence>
<organism evidence="8 9">
    <name type="scientific">Pelomonas parva</name>
    <dbReference type="NCBI Taxonomy" id="3299032"/>
    <lineage>
        <taxon>Bacteria</taxon>
        <taxon>Pseudomonadati</taxon>
        <taxon>Pseudomonadota</taxon>
        <taxon>Betaproteobacteria</taxon>
        <taxon>Burkholderiales</taxon>
        <taxon>Sphaerotilaceae</taxon>
        <taxon>Roseateles</taxon>
    </lineage>
</organism>
<gene>
    <name evidence="6" type="primary">vapC</name>
    <name evidence="8" type="ORF">ACG00Y_13305</name>
</gene>
<feature type="binding site" evidence="6">
    <location>
        <position position="98"/>
    </location>
    <ligand>
        <name>Mg(2+)</name>
        <dbReference type="ChEBI" id="CHEBI:18420"/>
    </ligand>
</feature>
<comment type="caution">
    <text evidence="8">The sequence shown here is derived from an EMBL/GenBank/DDBJ whole genome shotgun (WGS) entry which is preliminary data.</text>
</comment>